<accession>A0A7S4J3N0</accession>
<feature type="compositionally biased region" description="Basic and acidic residues" evidence="1">
    <location>
        <begin position="19"/>
        <end position="29"/>
    </location>
</feature>
<sequence length="115" mass="12451">MSRRPTGRRDASDPQQSIKDNHTAPHHQDASSLLIKRVNLSLRTRATCVTTCCALARRQADATTAECSSGWRKNTLPPGAPFLLPLGYRPTLSPEATGPGRCQRLPLHGEAPGVK</sequence>
<gene>
    <name evidence="2" type="ORF">OAUR00152_LOCUS20866</name>
</gene>
<name>A0A7S4J3N0_9STRA</name>
<dbReference type="AlphaFoldDB" id="A0A7S4J3N0"/>
<evidence type="ECO:0000313" key="2">
    <source>
        <dbReference type="EMBL" id="CAE2250096.1"/>
    </source>
</evidence>
<organism evidence="2">
    <name type="scientific">Odontella aurita</name>
    <dbReference type="NCBI Taxonomy" id="265563"/>
    <lineage>
        <taxon>Eukaryota</taxon>
        <taxon>Sar</taxon>
        <taxon>Stramenopiles</taxon>
        <taxon>Ochrophyta</taxon>
        <taxon>Bacillariophyta</taxon>
        <taxon>Mediophyceae</taxon>
        <taxon>Biddulphiophycidae</taxon>
        <taxon>Eupodiscales</taxon>
        <taxon>Odontellaceae</taxon>
        <taxon>Odontella</taxon>
    </lineage>
</organism>
<proteinExistence type="predicted"/>
<evidence type="ECO:0000256" key="1">
    <source>
        <dbReference type="SAM" id="MobiDB-lite"/>
    </source>
</evidence>
<protein>
    <submittedName>
        <fullName evidence="2">Uncharacterized protein</fullName>
    </submittedName>
</protein>
<reference evidence="2" key="1">
    <citation type="submission" date="2021-01" db="EMBL/GenBank/DDBJ databases">
        <authorList>
            <person name="Corre E."/>
            <person name="Pelletier E."/>
            <person name="Niang G."/>
            <person name="Scheremetjew M."/>
            <person name="Finn R."/>
            <person name="Kale V."/>
            <person name="Holt S."/>
            <person name="Cochrane G."/>
            <person name="Meng A."/>
            <person name="Brown T."/>
            <person name="Cohen L."/>
        </authorList>
    </citation>
    <scope>NUCLEOTIDE SEQUENCE</scope>
    <source>
        <strain evidence="2">Isolate 1302-5</strain>
    </source>
</reference>
<dbReference type="EMBL" id="HBKQ01030659">
    <property type="protein sequence ID" value="CAE2250096.1"/>
    <property type="molecule type" value="Transcribed_RNA"/>
</dbReference>
<feature type="region of interest" description="Disordered" evidence="1">
    <location>
        <begin position="1"/>
        <end position="30"/>
    </location>
</feature>
<feature type="region of interest" description="Disordered" evidence="1">
    <location>
        <begin position="94"/>
        <end position="115"/>
    </location>
</feature>